<dbReference type="EMBL" id="CP012159">
    <property type="protein sequence ID" value="AKT41951.1"/>
    <property type="molecule type" value="Genomic_DNA"/>
</dbReference>
<feature type="signal peptide" evidence="1">
    <location>
        <begin position="1"/>
        <end position="28"/>
    </location>
</feature>
<sequence length="108" mass="11173">MVARRRRDRARGACLALALTLSASSALASGCRSERGSPYDCTCTFVTDFDDESRQRVTVCAADAARSIATARGCAQSGAPGPVQTCSCQPVSPPAACDVGNCALVRDD</sequence>
<dbReference type="KEGG" id="ccro:CMC5_061730"/>
<organism evidence="2 3">
    <name type="scientific">Chondromyces crocatus</name>
    <dbReference type="NCBI Taxonomy" id="52"/>
    <lineage>
        <taxon>Bacteria</taxon>
        <taxon>Pseudomonadati</taxon>
        <taxon>Myxococcota</taxon>
        <taxon>Polyangia</taxon>
        <taxon>Polyangiales</taxon>
        <taxon>Polyangiaceae</taxon>
        <taxon>Chondromyces</taxon>
    </lineage>
</organism>
<dbReference type="AlphaFoldDB" id="A0A0K1EMB1"/>
<proteinExistence type="predicted"/>
<feature type="chain" id="PRO_5005459658" description="Secreted protein" evidence="1">
    <location>
        <begin position="29"/>
        <end position="108"/>
    </location>
</feature>
<reference evidence="2 3" key="1">
    <citation type="submission" date="2015-07" db="EMBL/GenBank/DDBJ databases">
        <title>Genome analysis of myxobacterium Chondromyces crocatus Cm c5 reveals a high potential for natural compound synthesis and the genetic basis for the loss of fruiting body formation.</title>
        <authorList>
            <person name="Zaburannyi N."/>
            <person name="Bunk B."/>
            <person name="Maier J."/>
            <person name="Overmann J."/>
            <person name="Mueller R."/>
        </authorList>
    </citation>
    <scope>NUCLEOTIDE SEQUENCE [LARGE SCALE GENOMIC DNA]</scope>
    <source>
        <strain evidence="2 3">Cm c5</strain>
    </source>
</reference>
<dbReference type="PROSITE" id="PS51257">
    <property type="entry name" value="PROKAR_LIPOPROTEIN"/>
    <property type="match status" value="1"/>
</dbReference>
<keyword evidence="1" id="KW-0732">Signal</keyword>
<evidence type="ECO:0000313" key="3">
    <source>
        <dbReference type="Proteomes" id="UP000067626"/>
    </source>
</evidence>
<keyword evidence="3" id="KW-1185">Reference proteome</keyword>
<accession>A0A0K1EMB1</accession>
<dbReference type="Proteomes" id="UP000067626">
    <property type="component" value="Chromosome"/>
</dbReference>
<evidence type="ECO:0000313" key="2">
    <source>
        <dbReference type="EMBL" id="AKT41951.1"/>
    </source>
</evidence>
<name>A0A0K1EMB1_CHOCO</name>
<evidence type="ECO:0008006" key="4">
    <source>
        <dbReference type="Google" id="ProtNLM"/>
    </source>
</evidence>
<evidence type="ECO:0000256" key="1">
    <source>
        <dbReference type="SAM" id="SignalP"/>
    </source>
</evidence>
<gene>
    <name evidence="2" type="ORF">CMC5_061730</name>
</gene>
<protein>
    <recommendedName>
        <fullName evidence="4">Secreted protein</fullName>
    </recommendedName>
</protein>